<dbReference type="AlphaFoldDB" id="A0A0J6IM42"/>
<comment type="subunit">
    <text evidence="9">Homotetramer.</text>
</comment>
<protein>
    <recommendedName>
        <fullName evidence="9">Pyrrolidone-carboxylate peptidase</fullName>
        <ecNumber evidence="9">3.4.19.3</ecNumber>
    </recommendedName>
    <alternativeName>
        <fullName evidence="9">5-oxoprolyl-peptidase</fullName>
    </alternativeName>
    <alternativeName>
        <fullName evidence="9">Pyroglutamyl-peptidase I</fullName>
        <shortName evidence="9">PGP-I</shortName>
        <shortName evidence="9">Pyrase</shortName>
    </alternativeName>
</protein>
<comment type="similarity">
    <text evidence="4 9">Belongs to the peptidase C15 family.</text>
</comment>
<dbReference type="Proteomes" id="UP000036325">
    <property type="component" value="Unassembled WGS sequence"/>
</dbReference>
<dbReference type="InterPro" id="IPR036440">
    <property type="entry name" value="Peptidase_C15-like_sf"/>
</dbReference>
<evidence type="ECO:0000256" key="10">
    <source>
        <dbReference type="PROSITE-ProRule" id="PRU10077"/>
    </source>
</evidence>
<sequence length="215" mass="22976">MRTVLLTGFEPFDQDTLNPSWEAVRLLDETLINDDVRIIARQLPCVFSQAPAHLHALIERFTPQMVIAVGLGPGRSDIALERVAINLIDARIPDNLGEQPVDIPVAAEGPTAYFSTLPIKAMVAALRAAGIPATVSHTAGTFVCNQVFYSLQHSLAGSTVRSGFMHVPLLTEQVALAASAQSSMSLDTLVKALRVAVSAALNTLHDVRETGGQLC</sequence>
<gene>
    <name evidence="9" type="primary">pcp</name>
    <name evidence="11" type="ORF">TU86_14805</name>
</gene>
<comment type="function">
    <text evidence="2 9">Removes 5-oxoproline from various penultimate amino acid residues except L-proline.</text>
</comment>
<dbReference type="NCBIfam" id="TIGR00504">
    <property type="entry name" value="pyro_pdase"/>
    <property type="match status" value="1"/>
</dbReference>
<dbReference type="GO" id="GO:0006508">
    <property type="term" value="P:proteolysis"/>
    <property type="evidence" value="ECO:0007669"/>
    <property type="project" value="UniProtKB-KW"/>
</dbReference>
<evidence type="ECO:0000256" key="9">
    <source>
        <dbReference type="HAMAP-Rule" id="MF_00417"/>
    </source>
</evidence>
<evidence type="ECO:0000256" key="8">
    <source>
        <dbReference type="ARBA" id="ARBA00022807"/>
    </source>
</evidence>
<dbReference type="RefSeq" id="WP_048365053.1">
    <property type="nucleotide sequence ID" value="NZ_JYLF01000005.1"/>
</dbReference>
<evidence type="ECO:0000256" key="3">
    <source>
        <dbReference type="ARBA" id="ARBA00004496"/>
    </source>
</evidence>
<dbReference type="InterPro" id="IPR029762">
    <property type="entry name" value="PGP-I_bact-type"/>
</dbReference>
<dbReference type="InterPro" id="IPR033694">
    <property type="entry name" value="PGPEP1_Cys_AS"/>
</dbReference>
<dbReference type="PANTHER" id="PTHR23402">
    <property type="entry name" value="PROTEASE FAMILY C15 PYROGLUTAMYL-PEPTIDASE I-RELATED"/>
    <property type="match status" value="1"/>
</dbReference>
<dbReference type="NCBIfam" id="NF009676">
    <property type="entry name" value="PRK13197.1"/>
    <property type="match status" value="1"/>
</dbReference>
<comment type="catalytic activity">
    <reaction evidence="1 9 10">
        <text>Release of an N-terminal pyroglutamyl group from a polypeptide, the second amino acid generally not being Pro.</text>
        <dbReference type="EC" id="3.4.19.3"/>
    </reaction>
</comment>
<evidence type="ECO:0000256" key="4">
    <source>
        <dbReference type="ARBA" id="ARBA00006641"/>
    </source>
</evidence>
<evidence type="ECO:0000313" key="11">
    <source>
        <dbReference type="EMBL" id="KMN13328.1"/>
    </source>
</evidence>
<proteinExistence type="inferred from homology"/>
<evidence type="ECO:0000256" key="7">
    <source>
        <dbReference type="ARBA" id="ARBA00022801"/>
    </source>
</evidence>
<dbReference type="PANTHER" id="PTHR23402:SF1">
    <property type="entry name" value="PYROGLUTAMYL-PEPTIDASE I"/>
    <property type="match status" value="1"/>
</dbReference>
<dbReference type="SUPFAM" id="SSF53182">
    <property type="entry name" value="Pyrrolidone carboxyl peptidase (pyroglutamate aminopeptidase)"/>
    <property type="match status" value="1"/>
</dbReference>
<dbReference type="InterPro" id="IPR016125">
    <property type="entry name" value="Peptidase_C15-like"/>
</dbReference>
<comment type="caution">
    <text evidence="11">The sequence shown here is derived from an EMBL/GenBank/DDBJ whole genome shotgun (WGS) entry which is preliminary data.</text>
</comment>
<feature type="active site" evidence="9">
    <location>
        <position position="81"/>
    </location>
</feature>
<evidence type="ECO:0000256" key="1">
    <source>
        <dbReference type="ARBA" id="ARBA00001770"/>
    </source>
</evidence>
<keyword evidence="7 9" id="KW-0378">Hydrolase</keyword>
<feature type="active site" evidence="9">
    <location>
        <position position="166"/>
    </location>
</feature>
<dbReference type="EC" id="3.4.19.3" evidence="9"/>
<evidence type="ECO:0000256" key="2">
    <source>
        <dbReference type="ARBA" id="ARBA00002280"/>
    </source>
</evidence>
<evidence type="ECO:0000256" key="6">
    <source>
        <dbReference type="ARBA" id="ARBA00022670"/>
    </source>
</evidence>
<evidence type="ECO:0000313" key="12">
    <source>
        <dbReference type="Proteomes" id="UP000036325"/>
    </source>
</evidence>
<reference evidence="11 12" key="1">
    <citation type="submission" date="2015-02" db="EMBL/GenBank/DDBJ databases">
        <title>Pseudomonas helleri sp. nov. and Pseudomonas weihenstephanensis sp. nov., isolated from raw cows milk.</title>
        <authorList>
            <person name="von Neubeck M."/>
            <person name="Huptas C."/>
            <person name="Wenning M."/>
            <person name="Scherer S."/>
        </authorList>
    </citation>
    <scope>NUCLEOTIDE SEQUENCE [LARGE SCALE GENOMIC DNA]</scope>
    <source>
        <strain evidence="11 12">DSM 29166</strain>
    </source>
</reference>
<dbReference type="FunFam" id="3.40.630.20:FF:000001">
    <property type="entry name" value="Pyrrolidone-carboxylate peptidase"/>
    <property type="match status" value="1"/>
</dbReference>
<dbReference type="GO" id="GO:0016920">
    <property type="term" value="F:pyroglutamyl-peptidase activity"/>
    <property type="evidence" value="ECO:0007669"/>
    <property type="project" value="UniProtKB-UniRule"/>
</dbReference>
<dbReference type="GO" id="GO:0005829">
    <property type="term" value="C:cytosol"/>
    <property type="evidence" value="ECO:0007669"/>
    <property type="project" value="InterPro"/>
</dbReference>
<dbReference type="PIRSF" id="PIRSF015592">
    <property type="entry name" value="Prld-crbxl_pptds"/>
    <property type="match status" value="1"/>
</dbReference>
<dbReference type="PRINTS" id="PR00706">
    <property type="entry name" value="PYROGLUPTASE"/>
</dbReference>
<organism evidence="11 12">
    <name type="scientific">Pseudomonas weihenstephanensis</name>
    <dbReference type="NCBI Taxonomy" id="1608994"/>
    <lineage>
        <taxon>Bacteria</taxon>
        <taxon>Pseudomonadati</taxon>
        <taxon>Pseudomonadota</taxon>
        <taxon>Gammaproteobacteria</taxon>
        <taxon>Pseudomonadales</taxon>
        <taxon>Pseudomonadaceae</taxon>
        <taxon>Pseudomonas</taxon>
    </lineage>
</organism>
<keyword evidence="5 9" id="KW-0963">Cytoplasm</keyword>
<dbReference type="CDD" id="cd00501">
    <property type="entry name" value="Peptidase_C15"/>
    <property type="match status" value="1"/>
</dbReference>
<dbReference type="OrthoDB" id="9779738at2"/>
<keyword evidence="6 9" id="KW-0645">Protease</keyword>
<dbReference type="HAMAP" id="MF_00417">
    <property type="entry name" value="Pyrrolid_peptidase"/>
    <property type="match status" value="1"/>
</dbReference>
<name>A0A0J6IM42_9PSED</name>
<dbReference type="STRING" id="1608994.TU86_14805"/>
<keyword evidence="8 9" id="KW-0788">Thiol protease</keyword>
<dbReference type="PATRIC" id="fig|1608994.3.peg.3626"/>
<feature type="active site" evidence="9 10">
    <location>
        <position position="144"/>
    </location>
</feature>
<evidence type="ECO:0000256" key="5">
    <source>
        <dbReference type="ARBA" id="ARBA00022490"/>
    </source>
</evidence>
<accession>A0A0J6IM42</accession>
<comment type="subcellular location">
    <subcellularLocation>
        <location evidence="3 9">Cytoplasm</location>
    </subcellularLocation>
</comment>
<dbReference type="Pfam" id="PF01470">
    <property type="entry name" value="Peptidase_C15"/>
    <property type="match status" value="1"/>
</dbReference>
<dbReference type="InterPro" id="IPR000816">
    <property type="entry name" value="Peptidase_C15"/>
</dbReference>
<dbReference type="EMBL" id="JYLF01000005">
    <property type="protein sequence ID" value="KMN13328.1"/>
    <property type="molecule type" value="Genomic_DNA"/>
</dbReference>
<dbReference type="Gene3D" id="3.40.630.20">
    <property type="entry name" value="Peptidase C15, pyroglutamyl peptidase I-like"/>
    <property type="match status" value="1"/>
</dbReference>
<dbReference type="PROSITE" id="PS01334">
    <property type="entry name" value="PYRASE_CYS"/>
    <property type="match status" value="1"/>
</dbReference>